<sequence length="383" mass="43498">MLDPKFKNLPFLAQDEKDVYETDDQLSSETDYYEEETENESIDRLKLNVNDAFSKFKGKYLIGNVDFSDSISKRNFGYNAVSGIYEIVGEGEKETPVQKLQRLQFEMNELMEEVTSLENDKSISKEEHEAYFKMSKVVQNSKKILDSLHIEEALGGQNGGQPAEKAVKNLITQVDSYKKGAPEMSAELIKLKTQSDITFSTRIAEMEHKLHKIEQTVGMKPDKLSRINSSLDTKNLLEAVQQLSTRSALIQPSQLDIIEQRLTILSSKMDQFKDKAIAAGTDREREQKITELYDLAKSTEPITKILPDMLERMKTLEALHSYAANFSKLFAELEATQNIILKGIAGNKELLQGVQKAFVENDENAKKELKKLEERVIAITNKK</sequence>
<keyword evidence="3" id="KW-0963">Cytoplasm</keyword>
<name>A0A9J6C9D9_POLVA</name>
<organism evidence="6 7">
    <name type="scientific">Polypedilum vanderplanki</name>
    <name type="common">Sleeping chironomid midge</name>
    <dbReference type="NCBI Taxonomy" id="319348"/>
    <lineage>
        <taxon>Eukaryota</taxon>
        <taxon>Metazoa</taxon>
        <taxon>Ecdysozoa</taxon>
        <taxon>Arthropoda</taxon>
        <taxon>Hexapoda</taxon>
        <taxon>Insecta</taxon>
        <taxon>Pterygota</taxon>
        <taxon>Neoptera</taxon>
        <taxon>Endopterygota</taxon>
        <taxon>Diptera</taxon>
        <taxon>Nematocera</taxon>
        <taxon>Chironomoidea</taxon>
        <taxon>Chironomidae</taxon>
        <taxon>Chironominae</taxon>
        <taxon>Polypedilum</taxon>
        <taxon>Polypedilum</taxon>
    </lineage>
</organism>
<dbReference type="GO" id="GO:0005869">
    <property type="term" value="C:dynactin complex"/>
    <property type="evidence" value="ECO:0007669"/>
    <property type="project" value="InterPro"/>
</dbReference>
<dbReference type="GO" id="GO:0007017">
    <property type="term" value="P:microtubule-based process"/>
    <property type="evidence" value="ECO:0007669"/>
    <property type="project" value="InterPro"/>
</dbReference>
<dbReference type="AlphaFoldDB" id="A0A9J6C9D9"/>
<evidence type="ECO:0000256" key="2">
    <source>
        <dbReference type="ARBA" id="ARBA00006176"/>
    </source>
</evidence>
<evidence type="ECO:0000256" key="4">
    <source>
        <dbReference type="ARBA" id="ARBA00023017"/>
    </source>
</evidence>
<feature type="coiled-coil region" evidence="5">
    <location>
        <begin position="355"/>
        <end position="382"/>
    </location>
</feature>
<dbReference type="PANTHER" id="PTHR15346">
    <property type="entry name" value="DYNACTIN SUBUNIT"/>
    <property type="match status" value="1"/>
</dbReference>
<dbReference type="GO" id="GO:0005737">
    <property type="term" value="C:cytoplasm"/>
    <property type="evidence" value="ECO:0007669"/>
    <property type="project" value="UniProtKB-SubCell"/>
</dbReference>
<comment type="similarity">
    <text evidence="2">Belongs to the dynactin subunit 2 family.</text>
</comment>
<keyword evidence="7" id="KW-1185">Reference proteome</keyword>
<evidence type="ECO:0000256" key="1">
    <source>
        <dbReference type="ARBA" id="ARBA00004496"/>
    </source>
</evidence>
<keyword evidence="4" id="KW-0243">Dynein</keyword>
<dbReference type="GO" id="GO:0030286">
    <property type="term" value="C:dynein complex"/>
    <property type="evidence" value="ECO:0007669"/>
    <property type="project" value="UniProtKB-KW"/>
</dbReference>
<feature type="coiled-coil region" evidence="5">
    <location>
        <begin position="100"/>
        <end position="127"/>
    </location>
</feature>
<dbReference type="Proteomes" id="UP001107558">
    <property type="component" value="Chromosome 2"/>
</dbReference>
<protein>
    <submittedName>
        <fullName evidence="6">Uncharacterized protein</fullName>
    </submittedName>
</protein>
<dbReference type="OrthoDB" id="4977at2759"/>
<evidence type="ECO:0000256" key="5">
    <source>
        <dbReference type="SAM" id="Coils"/>
    </source>
</evidence>
<evidence type="ECO:0000313" key="7">
    <source>
        <dbReference type="Proteomes" id="UP001107558"/>
    </source>
</evidence>
<dbReference type="EMBL" id="JADBJN010000002">
    <property type="protein sequence ID" value="KAG5678713.1"/>
    <property type="molecule type" value="Genomic_DNA"/>
</dbReference>
<dbReference type="InterPro" id="IPR028133">
    <property type="entry name" value="Dynamitin"/>
</dbReference>
<proteinExistence type="inferred from homology"/>
<evidence type="ECO:0000313" key="6">
    <source>
        <dbReference type="EMBL" id="KAG5678713.1"/>
    </source>
</evidence>
<accession>A0A9J6C9D9</accession>
<comment type="subcellular location">
    <subcellularLocation>
        <location evidence="1">Cytoplasm</location>
    </subcellularLocation>
</comment>
<evidence type="ECO:0000256" key="3">
    <source>
        <dbReference type="ARBA" id="ARBA00022490"/>
    </source>
</evidence>
<keyword evidence="5" id="KW-0175">Coiled coil</keyword>
<reference evidence="6" key="1">
    <citation type="submission" date="2021-03" db="EMBL/GenBank/DDBJ databases">
        <title>Chromosome level genome of the anhydrobiotic midge Polypedilum vanderplanki.</title>
        <authorList>
            <person name="Yoshida Y."/>
            <person name="Kikawada T."/>
            <person name="Gusev O."/>
        </authorList>
    </citation>
    <scope>NUCLEOTIDE SEQUENCE</scope>
    <source>
        <strain evidence="6">NIAS01</strain>
        <tissue evidence="6">Whole body or cell culture</tissue>
    </source>
</reference>
<comment type="caution">
    <text evidence="6">The sequence shown here is derived from an EMBL/GenBank/DDBJ whole genome shotgun (WGS) entry which is preliminary data.</text>
</comment>
<dbReference type="Pfam" id="PF04912">
    <property type="entry name" value="Dynamitin"/>
    <property type="match status" value="1"/>
</dbReference>
<gene>
    <name evidence="6" type="ORF">PVAND_008361</name>
</gene>